<reference evidence="1" key="1">
    <citation type="journal article" date="2017" name="Antimicrob. Agents Chemother.">
        <title>Enterobacter cloacae Complex Isolates Harboring blaNMC-A or blaIMI-Type Class A Carbapenemase Genes on Novel Chromosomal Integrative Elements and Plasmids.</title>
        <authorList>
            <person name="Boyd D.A."/>
            <person name="Mataseje L.F."/>
            <person name="Davidson R."/>
            <person name="Delport J.A."/>
            <person name="Fuller J."/>
            <person name="Hoang L."/>
            <person name="Lefebvre B."/>
            <person name="Levett P.N."/>
            <person name="Roscoe D.L."/>
            <person name="Willey B.M."/>
            <person name="Mulvey M.R."/>
        </authorList>
    </citation>
    <scope>NUCLEOTIDE SEQUENCE</scope>
    <source>
        <strain evidence="1">N15-0261</strain>
    </source>
</reference>
<accession>A0A1D8RER6</accession>
<dbReference type="Pfam" id="PF24172">
    <property type="entry name" value="CdiI_ImmP"/>
    <property type="match status" value="1"/>
</dbReference>
<name>A0A1D8RER6_ENTCL</name>
<dbReference type="EMBL" id="KU870981">
    <property type="protein sequence ID" value="AOW71377.1"/>
    <property type="molecule type" value="Genomic_DNA"/>
</dbReference>
<dbReference type="InterPro" id="IPR049585">
    <property type="entry name" value="CdiI_EcoliA0-like"/>
</dbReference>
<protein>
    <submittedName>
        <fullName evidence="1">Uncharacterized protein</fullName>
    </submittedName>
</protein>
<dbReference type="CDD" id="cd20693">
    <property type="entry name" value="CdiI_EcoliA0-like"/>
    <property type="match status" value="1"/>
</dbReference>
<evidence type="ECO:0000313" key="1">
    <source>
        <dbReference type="EMBL" id="AOW71377.1"/>
    </source>
</evidence>
<sequence length="124" mass="14443">MTLFEECKDLLKTDFNVMEGDDLSAVMDIFLQYPWYSGDLKWSEMDFSDYEPSHEMFNVSDLGNETVFVVADDANVPVFRTHLQLIVDNIYDVIALSPKLFIFNDKIMIKPLFPHDLIRVGLRK</sequence>
<proteinExistence type="predicted"/>
<dbReference type="AlphaFoldDB" id="A0A1D8RER6"/>
<dbReference type="RefSeq" id="WP_048216548.1">
    <property type="nucleotide sequence ID" value="NZ_JABXOS010000002.1"/>
</dbReference>
<organism evidence="1">
    <name type="scientific">Enterobacter cloacae</name>
    <dbReference type="NCBI Taxonomy" id="550"/>
    <lineage>
        <taxon>Bacteria</taxon>
        <taxon>Pseudomonadati</taxon>
        <taxon>Pseudomonadota</taxon>
        <taxon>Gammaproteobacteria</taxon>
        <taxon>Enterobacterales</taxon>
        <taxon>Enterobacteriaceae</taxon>
        <taxon>Enterobacter</taxon>
        <taxon>Enterobacter cloacae complex</taxon>
    </lineage>
</organism>